<evidence type="ECO:0000313" key="1">
    <source>
        <dbReference type="EMBL" id="GAH02297.1"/>
    </source>
</evidence>
<dbReference type="AlphaFoldDB" id="X1C4K3"/>
<dbReference type="EMBL" id="BART01025553">
    <property type="protein sequence ID" value="GAH02297.1"/>
    <property type="molecule type" value="Genomic_DNA"/>
</dbReference>
<comment type="caution">
    <text evidence="1">The sequence shown here is derived from an EMBL/GenBank/DDBJ whole genome shotgun (WGS) entry which is preliminary data.</text>
</comment>
<sequence>TNLLKAEVMISFPTMDAAYKSALDSHLLVSHGISKKGGPKARKNSPKSDRICRVLVKIDPMSRIKNKKHKLMRSKGEIIDAISNFLKCPY</sequence>
<accession>X1C4K3</accession>
<organism evidence="1">
    <name type="scientific">marine sediment metagenome</name>
    <dbReference type="NCBI Taxonomy" id="412755"/>
    <lineage>
        <taxon>unclassified sequences</taxon>
        <taxon>metagenomes</taxon>
        <taxon>ecological metagenomes</taxon>
    </lineage>
</organism>
<protein>
    <submittedName>
        <fullName evidence="1">Uncharacterized protein</fullName>
    </submittedName>
</protein>
<reference evidence="1" key="1">
    <citation type="journal article" date="2014" name="Front. Microbiol.">
        <title>High frequency of phylogenetically diverse reductive dehalogenase-homologous genes in deep subseafloor sedimentary metagenomes.</title>
        <authorList>
            <person name="Kawai M."/>
            <person name="Futagami T."/>
            <person name="Toyoda A."/>
            <person name="Takaki Y."/>
            <person name="Nishi S."/>
            <person name="Hori S."/>
            <person name="Arai W."/>
            <person name="Tsubouchi T."/>
            <person name="Morono Y."/>
            <person name="Uchiyama I."/>
            <person name="Ito T."/>
            <person name="Fujiyama A."/>
            <person name="Inagaki F."/>
            <person name="Takami H."/>
        </authorList>
    </citation>
    <scope>NUCLEOTIDE SEQUENCE</scope>
    <source>
        <strain evidence="1">Expedition CK06-06</strain>
    </source>
</reference>
<feature type="non-terminal residue" evidence="1">
    <location>
        <position position="1"/>
    </location>
</feature>
<gene>
    <name evidence="1" type="ORF">S01H4_45835</name>
</gene>
<proteinExistence type="predicted"/>
<name>X1C4K3_9ZZZZ</name>